<gene>
    <name evidence="1" type="ORF">PSECIP111854_03918</name>
</gene>
<accession>A0A9W4R4K4</accession>
<evidence type="ECO:0000313" key="1">
    <source>
        <dbReference type="EMBL" id="CAH9066579.1"/>
    </source>
</evidence>
<dbReference type="EMBL" id="CAMAPC010000025">
    <property type="protein sequence ID" value="CAH9066579.1"/>
    <property type="molecule type" value="Genomic_DNA"/>
</dbReference>
<reference evidence="1" key="1">
    <citation type="submission" date="2022-07" db="EMBL/GenBank/DDBJ databases">
        <authorList>
            <person name="Criscuolo A."/>
        </authorList>
    </citation>
    <scope>NUCLEOTIDE SEQUENCE</scope>
    <source>
        <strain evidence="1">CIP111854</strain>
    </source>
</reference>
<protein>
    <submittedName>
        <fullName evidence="1">Uncharacterized protein</fullName>
    </submittedName>
</protein>
<dbReference type="Proteomes" id="UP001152467">
    <property type="component" value="Unassembled WGS sequence"/>
</dbReference>
<organism evidence="1 2">
    <name type="scientific">Pseudoalteromonas holothuriae</name>
    <dbReference type="NCBI Taxonomy" id="2963714"/>
    <lineage>
        <taxon>Bacteria</taxon>
        <taxon>Pseudomonadati</taxon>
        <taxon>Pseudomonadota</taxon>
        <taxon>Gammaproteobacteria</taxon>
        <taxon>Alteromonadales</taxon>
        <taxon>Pseudoalteromonadaceae</taxon>
        <taxon>Pseudoalteromonas</taxon>
    </lineage>
</organism>
<dbReference type="AlphaFoldDB" id="A0A9W4R4K4"/>
<proteinExistence type="predicted"/>
<evidence type="ECO:0000313" key="2">
    <source>
        <dbReference type="Proteomes" id="UP001152467"/>
    </source>
</evidence>
<keyword evidence="2" id="KW-1185">Reference proteome</keyword>
<comment type="caution">
    <text evidence="1">The sequence shown here is derived from an EMBL/GenBank/DDBJ whole genome shotgun (WGS) entry which is preliminary data.</text>
</comment>
<sequence>MILLVGHKNAKHAALAILVLITLSVNGSKVGTDMV</sequence>
<name>A0A9W4R4K4_9GAMM</name>